<dbReference type="GO" id="GO:0046872">
    <property type="term" value="F:metal ion binding"/>
    <property type="evidence" value="ECO:0007669"/>
    <property type="project" value="UniProtKB-KW"/>
</dbReference>
<dbReference type="InterPro" id="IPR036866">
    <property type="entry name" value="RibonucZ/Hydroxyglut_hydro"/>
</dbReference>
<keyword evidence="4" id="KW-0862">Zinc</keyword>
<accession>A0A2A9DRS3</accession>
<keyword evidence="3 6" id="KW-0378">Hydrolase</keyword>
<keyword evidence="7" id="KW-1185">Reference proteome</keyword>
<keyword evidence="2" id="KW-0479">Metal-binding</keyword>
<dbReference type="AlphaFoldDB" id="A0A2A9DRS3"/>
<dbReference type="SMART" id="SM00849">
    <property type="entry name" value="Lactamase_B"/>
    <property type="match status" value="1"/>
</dbReference>
<evidence type="ECO:0000313" key="7">
    <source>
        <dbReference type="Proteomes" id="UP000221653"/>
    </source>
</evidence>
<comment type="cofactor">
    <cofactor evidence="1">
        <name>Zn(2+)</name>
        <dbReference type="ChEBI" id="CHEBI:29105"/>
    </cofactor>
</comment>
<dbReference type="PANTHER" id="PTHR46233">
    <property type="entry name" value="HYDROXYACYLGLUTATHIONE HYDROLASE GLOC"/>
    <property type="match status" value="1"/>
</dbReference>
<dbReference type="InterPro" id="IPR001279">
    <property type="entry name" value="Metallo-B-lactamas"/>
</dbReference>
<dbReference type="EMBL" id="PDJF01000001">
    <property type="protein sequence ID" value="PFG28620.1"/>
    <property type="molecule type" value="Genomic_DNA"/>
</dbReference>
<evidence type="ECO:0000313" key="6">
    <source>
        <dbReference type="EMBL" id="PFG28620.1"/>
    </source>
</evidence>
<dbReference type="SUPFAM" id="SSF56281">
    <property type="entry name" value="Metallo-hydrolase/oxidoreductase"/>
    <property type="match status" value="1"/>
</dbReference>
<dbReference type="Pfam" id="PF00753">
    <property type="entry name" value="Lactamase_B"/>
    <property type="match status" value="1"/>
</dbReference>
<dbReference type="STRING" id="1724.GCA_001044175_00366"/>
<name>A0A2A9DRS3_9CORY</name>
<sequence>MAIMLECMQILGFPAGPFKTNCYLVQRDGLVSIIDPGMHAAGRIRQTVQDNGWSVDKIVLTHGHIDHTRDAAELAKEFDVDVYCHPDDAFMLLRGEGVSDQTALLFDAQSMDPITAPESLLDDQTLTLAGAEFTVKHCPGHSPGCVILVGEDVVFSGDVLFRGAIGRVDLPHSDPEAMRKSLAGPVWALADKLAVLPGHGQTSTMEYERETNPFLQHLR</sequence>
<evidence type="ECO:0000256" key="3">
    <source>
        <dbReference type="ARBA" id="ARBA00022801"/>
    </source>
</evidence>
<evidence type="ECO:0000256" key="2">
    <source>
        <dbReference type="ARBA" id="ARBA00022723"/>
    </source>
</evidence>
<organism evidence="6 7">
    <name type="scientific">Corynebacterium renale</name>
    <dbReference type="NCBI Taxonomy" id="1724"/>
    <lineage>
        <taxon>Bacteria</taxon>
        <taxon>Bacillati</taxon>
        <taxon>Actinomycetota</taxon>
        <taxon>Actinomycetes</taxon>
        <taxon>Mycobacteriales</taxon>
        <taxon>Corynebacteriaceae</taxon>
        <taxon>Corynebacterium</taxon>
    </lineage>
</organism>
<dbReference type="CDD" id="cd06262">
    <property type="entry name" value="metallo-hydrolase-like_MBL-fold"/>
    <property type="match status" value="1"/>
</dbReference>
<dbReference type="InterPro" id="IPR051453">
    <property type="entry name" value="MBL_Glyoxalase_II"/>
</dbReference>
<proteinExistence type="predicted"/>
<reference evidence="6 7" key="1">
    <citation type="submission" date="2017-10" db="EMBL/GenBank/DDBJ databases">
        <title>Sequencing the genomes of 1000 actinobacteria strains.</title>
        <authorList>
            <person name="Klenk H.-P."/>
        </authorList>
    </citation>
    <scope>NUCLEOTIDE SEQUENCE [LARGE SCALE GENOMIC DNA]</scope>
    <source>
        <strain evidence="6 7">DSM 20688</strain>
    </source>
</reference>
<protein>
    <submittedName>
        <fullName evidence="6">Glyoxylase-like metal-dependent hydrolase (Beta-lactamase superfamily II)</fullName>
    </submittedName>
</protein>
<dbReference type="GO" id="GO:0016787">
    <property type="term" value="F:hydrolase activity"/>
    <property type="evidence" value="ECO:0007669"/>
    <property type="project" value="UniProtKB-KW"/>
</dbReference>
<feature type="domain" description="Metallo-beta-lactamase" evidence="5">
    <location>
        <begin position="19"/>
        <end position="199"/>
    </location>
</feature>
<dbReference type="Gene3D" id="3.60.15.10">
    <property type="entry name" value="Ribonuclease Z/Hydroxyacylglutathione hydrolase-like"/>
    <property type="match status" value="1"/>
</dbReference>
<dbReference type="Proteomes" id="UP000221653">
    <property type="component" value="Unassembled WGS sequence"/>
</dbReference>
<gene>
    <name evidence="6" type="ORF">ATK06_1739</name>
</gene>
<evidence type="ECO:0000256" key="1">
    <source>
        <dbReference type="ARBA" id="ARBA00001947"/>
    </source>
</evidence>
<dbReference type="PANTHER" id="PTHR46233:SF3">
    <property type="entry name" value="HYDROXYACYLGLUTATHIONE HYDROLASE GLOC"/>
    <property type="match status" value="1"/>
</dbReference>
<evidence type="ECO:0000256" key="4">
    <source>
        <dbReference type="ARBA" id="ARBA00022833"/>
    </source>
</evidence>
<comment type="caution">
    <text evidence="6">The sequence shown here is derived from an EMBL/GenBank/DDBJ whole genome shotgun (WGS) entry which is preliminary data.</text>
</comment>
<evidence type="ECO:0000259" key="5">
    <source>
        <dbReference type="SMART" id="SM00849"/>
    </source>
</evidence>